<dbReference type="RefSeq" id="WP_011102342.1">
    <property type="nucleotide sequence ID" value="NC_004572.3"/>
</dbReference>
<dbReference type="EMBL" id="AE014184">
    <property type="protein sequence ID" value="AAO44189.1"/>
    <property type="molecule type" value="Genomic_DNA"/>
</dbReference>
<keyword evidence="1" id="KW-1133">Transmembrane helix</keyword>
<organism evidence="2 3">
    <name type="scientific">Tropheryma whipplei (strain Twist)</name>
    <name type="common">Whipple's bacillus</name>
    <dbReference type="NCBI Taxonomy" id="203267"/>
    <lineage>
        <taxon>Bacteria</taxon>
        <taxon>Bacillati</taxon>
        <taxon>Actinomycetota</taxon>
        <taxon>Actinomycetes</taxon>
        <taxon>Micrococcales</taxon>
        <taxon>Tropherymataceae</taxon>
        <taxon>Tropheryma</taxon>
    </lineage>
</organism>
<reference evidence="2 3" key="1">
    <citation type="journal article" date="2003" name="Genome Res.">
        <title>Tropheryma whipplei twist: a human pathogenic Actinobacteria with a reduced genome.</title>
        <authorList>
            <person name="Raoult D."/>
            <person name="Ogata H."/>
            <person name="Audic S."/>
            <person name="Robert C."/>
            <person name="Suhre K."/>
            <person name="Drancourt M."/>
            <person name="Claverie J.-M."/>
        </authorList>
    </citation>
    <scope>NUCLEOTIDE SEQUENCE [LARGE SCALE GENOMIC DNA]</scope>
    <source>
        <strain evidence="2 3">Twist</strain>
    </source>
</reference>
<dbReference type="Proteomes" id="UP000002200">
    <property type="component" value="Chromosome"/>
</dbReference>
<keyword evidence="1" id="KW-0472">Membrane</keyword>
<dbReference type="HOGENOM" id="CLU_2541602_0_0_11"/>
<feature type="transmembrane region" description="Helical" evidence="1">
    <location>
        <begin position="28"/>
        <end position="50"/>
    </location>
</feature>
<accession>Q83GY5</accession>
<evidence type="ECO:0000256" key="1">
    <source>
        <dbReference type="SAM" id="Phobius"/>
    </source>
</evidence>
<protein>
    <submittedName>
        <fullName evidence="2">Uncharacterized protein</fullName>
    </submittedName>
</protein>
<dbReference type="KEGG" id="twh:TWT_092"/>
<proteinExistence type="predicted"/>
<dbReference type="AlphaFoldDB" id="Q83GY5"/>
<evidence type="ECO:0000313" key="3">
    <source>
        <dbReference type="Proteomes" id="UP000002200"/>
    </source>
</evidence>
<keyword evidence="1" id="KW-0812">Transmembrane</keyword>
<gene>
    <name evidence="2" type="ordered locus">TWT_092</name>
</gene>
<keyword evidence="3" id="KW-1185">Reference proteome</keyword>
<name>Q83GY5_TROWT</name>
<sequence>MFLAVLLTLRPILHPGFLLVPSDTIFGGLWLLTFVVGLIGVIYFMHMLIFTPLCDKVDHMEYTANFGVLDLATSHVKYRCGRR</sequence>
<evidence type="ECO:0000313" key="2">
    <source>
        <dbReference type="EMBL" id="AAO44189.1"/>
    </source>
</evidence>
<dbReference type="STRING" id="203267.TWT_092"/>